<name>A0A368NM20_9GAMM</name>
<dbReference type="RefSeq" id="WP_114337026.1">
    <property type="nucleotide sequence ID" value="NZ_QPID01000002.1"/>
</dbReference>
<proteinExistence type="predicted"/>
<protein>
    <submittedName>
        <fullName evidence="2">Uncharacterized protein</fullName>
    </submittedName>
</protein>
<evidence type="ECO:0000313" key="3">
    <source>
        <dbReference type="Proteomes" id="UP000252558"/>
    </source>
</evidence>
<reference evidence="2 3" key="1">
    <citation type="submission" date="2018-07" db="EMBL/GenBank/DDBJ databases">
        <title>Corallincola holothuriorum sp. nov., a new facultative anaerobe isolated from sea cucumber Apostichopus japonicus.</title>
        <authorList>
            <person name="Xia H."/>
        </authorList>
    </citation>
    <scope>NUCLEOTIDE SEQUENCE [LARGE SCALE GENOMIC DNA]</scope>
    <source>
        <strain evidence="2 3">C4</strain>
    </source>
</reference>
<organism evidence="2 3">
    <name type="scientific">Corallincola holothuriorum</name>
    <dbReference type="NCBI Taxonomy" id="2282215"/>
    <lineage>
        <taxon>Bacteria</taxon>
        <taxon>Pseudomonadati</taxon>
        <taxon>Pseudomonadota</taxon>
        <taxon>Gammaproteobacteria</taxon>
        <taxon>Alteromonadales</taxon>
        <taxon>Psychromonadaceae</taxon>
        <taxon>Corallincola</taxon>
    </lineage>
</organism>
<dbReference type="EMBL" id="QPID01000002">
    <property type="protein sequence ID" value="RCU51597.1"/>
    <property type="molecule type" value="Genomic_DNA"/>
</dbReference>
<feature type="region of interest" description="Disordered" evidence="1">
    <location>
        <begin position="115"/>
        <end position="145"/>
    </location>
</feature>
<gene>
    <name evidence="2" type="ORF">DU002_03755</name>
</gene>
<evidence type="ECO:0000313" key="2">
    <source>
        <dbReference type="EMBL" id="RCU51597.1"/>
    </source>
</evidence>
<dbReference type="Proteomes" id="UP000252558">
    <property type="component" value="Unassembled WGS sequence"/>
</dbReference>
<keyword evidence="3" id="KW-1185">Reference proteome</keyword>
<comment type="caution">
    <text evidence="2">The sequence shown here is derived from an EMBL/GenBank/DDBJ whole genome shotgun (WGS) entry which is preliminary data.</text>
</comment>
<dbReference type="OrthoDB" id="6272584at2"/>
<accession>A0A368NM20</accession>
<feature type="compositionally biased region" description="Pro residues" evidence="1">
    <location>
        <begin position="132"/>
        <end position="145"/>
    </location>
</feature>
<feature type="compositionally biased region" description="Basic and acidic residues" evidence="1">
    <location>
        <begin position="115"/>
        <end position="131"/>
    </location>
</feature>
<dbReference type="AlphaFoldDB" id="A0A368NM20"/>
<evidence type="ECO:0000256" key="1">
    <source>
        <dbReference type="SAM" id="MobiDB-lite"/>
    </source>
</evidence>
<sequence>MIKPMKSLLSLAVAFFLLPVFIAEAVSLEDKVVVRKSSEPRETSIWELREQLKQEKEFEQWLRHQQDWYWISQLPAGCIIRKDLGGNYDCGGRFYWPYRGANSTYYLQMNEQQLRDMSQREPGREQLEKETLPPPEKPMAPISPP</sequence>